<feature type="compositionally biased region" description="Low complexity" evidence="1">
    <location>
        <begin position="1"/>
        <end position="15"/>
    </location>
</feature>
<evidence type="ECO:0000313" key="5">
    <source>
        <dbReference type="Proteomes" id="UP000009170"/>
    </source>
</evidence>
<dbReference type="InParanoid" id="Q015B7"/>
<keyword evidence="2" id="KW-1133">Transmembrane helix</keyword>
<evidence type="ECO:0000256" key="2">
    <source>
        <dbReference type="SAM" id="Phobius"/>
    </source>
</evidence>
<dbReference type="EMBL" id="CAID01000007">
    <property type="protein sequence ID" value="CAL54512.1"/>
    <property type="molecule type" value="Genomic_DNA"/>
</dbReference>
<organism evidence="3 5">
    <name type="scientific">Ostreococcus tauri</name>
    <name type="common">Marine green alga</name>
    <dbReference type="NCBI Taxonomy" id="70448"/>
    <lineage>
        <taxon>Eukaryota</taxon>
        <taxon>Viridiplantae</taxon>
        <taxon>Chlorophyta</taxon>
        <taxon>Mamiellophyceae</taxon>
        <taxon>Mamiellales</taxon>
        <taxon>Bathycoccaceae</taxon>
        <taxon>Ostreococcus</taxon>
    </lineage>
</organism>
<evidence type="ECO:0000313" key="3">
    <source>
        <dbReference type="EMBL" id="CAL54512.1"/>
    </source>
</evidence>
<protein>
    <submittedName>
        <fullName evidence="3">Unnamed product</fullName>
    </submittedName>
</protein>
<dbReference type="KEGG" id="ota:OT_ostta07g02560"/>
<reference evidence="3" key="2">
    <citation type="journal article" date="2014" name="BMC Genomics">
        <title>An improved genome of the model marine alga Ostreococcus tauri unfolds by assessing Illumina de novo assemblies.</title>
        <authorList>
            <person name="Blanc-Mathieu R."/>
            <person name="Verhelst B."/>
            <person name="Derelle E."/>
            <person name="Rombauts S."/>
            <person name="Bouget F.Y."/>
            <person name="Carre I."/>
            <person name="Chateau A."/>
            <person name="Eyre-Walker A."/>
            <person name="Grimsley N."/>
            <person name="Moreau H."/>
            <person name="Piegu B."/>
            <person name="Rivals E."/>
            <person name="Schackwitz W."/>
            <person name="Van de Peer Y."/>
            <person name="Piganeau G."/>
        </authorList>
    </citation>
    <scope>NUCLEOTIDE SEQUENCE</scope>
    <source>
        <strain evidence="3">RCC4221</strain>
    </source>
</reference>
<keyword evidence="2" id="KW-0812">Transmembrane</keyword>
<keyword evidence="2" id="KW-0472">Membrane</keyword>
<dbReference type="GeneID" id="9837189"/>
<dbReference type="RefSeq" id="XP_003080345.1">
    <property type="nucleotide sequence ID" value="XM_003080297.1"/>
</dbReference>
<accession>Q015B7</accession>
<keyword evidence="5" id="KW-1185">Reference proteome</keyword>
<reference evidence="4" key="3">
    <citation type="submission" date="2017-04" db="EMBL/GenBank/DDBJ databases">
        <title>Population genomics of picophytoplankton unveils novel chromosome hypervariability.</title>
        <authorList>
            <consortium name="DOE Joint Genome Institute"/>
            <person name="Blanc-Mathieu R."/>
            <person name="Krasovec M."/>
            <person name="Hebrard M."/>
            <person name="Yau S."/>
            <person name="Desgranges E."/>
            <person name="Martin J."/>
            <person name="Schackwitz W."/>
            <person name="Kuo A."/>
            <person name="Salin G."/>
            <person name="Donnadieu C."/>
            <person name="Desdevises Y."/>
            <person name="Sanchez-Ferandin S."/>
            <person name="Moreau H."/>
            <person name="Rivals E."/>
            <person name="Grigoriev I.V."/>
            <person name="Grimsley N."/>
            <person name="Eyre-Walker A."/>
            <person name="Piganeau G."/>
        </authorList>
    </citation>
    <scope>NUCLEOTIDE SEQUENCE [LARGE SCALE GENOMIC DNA]</scope>
    <source>
        <strain evidence="4">RCC 1115</strain>
    </source>
</reference>
<feature type="transmembrane region" description="Helical" evidence="2">
    <location>
        <begin position="41"/>
        <end position="61"/>
    </location>
</feature>
<dbReference type="EMBL" id="KZ155778">
    <property type="protein sequence ID" value="OUS47377.1"/>
    <property type="molecule type" value="Genomic_DNA"/>
</dbReference>
<reference evidence="3 5" key="1">
    <citation type="journal article" date="2006" name="Proc. Natl. Acad. Sci. U.S.A.">
        <title>Genome analysis of the smallest free-living eukaryote Ostreococcus tauri unveils many unique features.</title>
        <authorList>
            <person name="Derelle E."/>
            <person name="Ferraz C."/>
            <person name="Rombauts S."/>
            <person name="Rouze P."/>
            <person name="Worden A.Z."/>
            <person name="Robbens S."/>
            <person name="Partensky F."/>
            <person name="Degroeve S."/>
            <person name="Echeynie S."/>
            <person name="Cooke R."/>
            <person name="Saeys Y."/>
            <person name="Wuyts J."/>
            <person name="Jabbari K."/>
            <person name="Bowler C."/>
            <person name="Panaud O."/>
            <person name="Piegu B."/>
            <person name="Ball S.G."/>
            <person name="Ral J.-P."/>
            <person name="Bouget F.-Y."/>
            <person name="Piganeau G."/>
            <person name="De Baets B."/>
            <person name="Picard A."/>
            <person name="Delseny M."/>
            <person name="Demaille J."/>
            <person name="Van de Peer Y."/>
            <person name="Moreau H."/>
        </authorList>
    </citation>
    <scope>NUCLEOTIDE SEQUENCE [LARGE SCALE GENOMIC DNA]</scope>
    <source>
        <strain evidence="3 5">OTTH0595</strain>
    </source>
</reference>
<feature type="region of interest" description="Disordered" evidence="1">
    <location>
        <begin position="1"/>
        <end position="30"/>
    </location>
</feature>
<sequence>MSRTGGASSSSSSVRVRGDRVRTPTHPTEGDYMSVKAEECLFGLLFAFMAFKLWMSVRGLLRYWRFVRTPNAPDVQAEDGLAFEQGDDESEDEKKLD</sequence>
<dbReference type="Proteomes" id="UP000009170">
    <property type="component" value="Unassembled WGS sequence"/>
</dbReference>
<evidence type="ECO:0000313" key="4">
    <source>
        <dbReference type="EMBL" id="OUS47377.1"/>
    </source>
</evidence>
<accession>A0A1Y5IFH8</accession>
<accession>A0A454Y3R6</accession>
<dbReference type="Proteomes" id="UP000195557">
    <property type="component" value="Unassembled WGS sequence"/>
</dbReference>
<gene>
    <name evidence="4" type="ORF">BE221DRAFT_190926</name>
    <name evidence="3" type="ORF">OT_ostta07g02560</name>
</gene>
<proteinExistence type="predicted"/>
<feature type="region of interest" description="Disordered" evidence="1">
    <location>
        <begin position="77"/>
        <end position="97"/>
    </location>
</feature>
<dbReference type="AlphaFoldDB" id="Q015B7"/>
<name>Q015B7_OSTTA</name>
<evidence type="ECO:0000256" key="1">
    <source>
        <dbReference type="SAM" id="MobiDB-lite"/>
    </source>
</evidence>